<dbReference type="InterPro" id="IPR032466">
    <property type="entry name" value="Metal_Hydrolase"/>
</dbReference>
<dbReference type="PANTHER" id="PTHR21240:SF30">
    <property type="entry name" value="AMIDOHYDROLASE-RELATED DOMAIN-CONTAINING PROTEIN-RELATED"/>
    <property type="match status" value="1"/>
</dbReference>
<dbReference type="EMBL" id="UPPP01000089">
    <property type="protein sequence ID" value="VBB08404.1"/>
    <property type="molecule type" value="Genomic_DNA"/>
</dbReference>
<dbReference type="PANTHER" id="PTHR21240">
    <property type="entry name" value="2-AMINO-3-CARBOXYLMUCONATE-6-SEMIALDEHYDE DECARBOXYLASE"/>
    <property type="match status" value="1"/>
</dbReference>
<evidence type="ECO:0000313" key="5">
    <source>
        <dbReference type="Proteomes" id="UP000277811"/>
    </source>
</evidence>
<proteinExistence type="predicted"/>
<dbReference type="Gene3D" id="3.20.20.140">
    <property type="entry name" value="Metal-dependent hydrolases"/>
    <property type="match status" value="1"/>
</dbReference>
<dbReference type="Proteomes" id="UP000277811">
    <property type="component" value="Unassembled WGS sequence"/>
</dbReference>
<dbReference type="InterPro" id="IPR006680">
    <property type="entry name" value="Amidohydro-rel"/>
</dbReference>
<evidence type="ECO:0000259" key="2">
    <source>
        <dbReference type="Pfam" id="PF04909"/>
    </source>
</evidence>
<dbReference type="AlphaFoldDB" id="A0A498RDY0"/>
<feature type="domain" description="Amidohydrolase-related" evidence="2">
    <location>
        <begin position="38"/>
        <end position="317"/>
    </location>
</feature>
<dbReference type="GO" id="GO:0016831">
    <property type="term" value="F:carboxy-lyase activity"/>
    <property type="evidence" value="ECO:0007669"/>
    <property type="project" value="InterPro"/>
</dbReference>
<protein>
    <submittedName>
        <fullName evidence="3">Amidohydrolase</fullName>
    </submittedName>
</protein>
<evidence type="ECO:0000256" key="1">
    <source>
        <dbReference type="ARBA" id="ARBA00023239"/>
    </source>
</evidence>
<organism evidence="3 5">
    <name type="scientific">Lucifera butyrica</name>
    <dbReference type="NCBI Taxonomy" id="1351585"/>
    <lineage>
        <taxon>Bacteria</taxon>
        <taxon>Bacillati</taxon>
        <taxon>Bacillota</taxon>
        <taxon>Negativicutes</taxon>
        <taxon>Veillonellales</taxon>
        <taxon>Veillonellaceae</taxon>
        <taxon>Lucifera</taxon>
    </lineage>
</organism>
<dbReference type="GO" id="GO:0019748">
    <property type="term" value="P:secondary metabolic process"/>
    <property type="evidence" value="ECO:0007669"/>
    <property type="project" value="TreeGrafter"/>
</dbReference>
<dbReference type="InterPro" id="IPR032465">
    <property type="entry name" value="ACMSD"/>
</dbReference>
<name>A0A498RDY0_9FIRM</name>
<accession>A0A498RDY0</accession>
<evidence type="ECO:0000313" key="3">
    <source>
        <dbReference type="EMBL" id="VBB08332.1"/>
    </source>
</evidence>
<dbReference type="EMBL" id="UPPP01000087">
    <property type="protein sequence ID" value="VBB08332.1"/>
    <property type="molecule type" value="Genomic_DNA"/>
</dbReference>
<sequence length="317" mass="35325">MTVRIITLEEHFASPGLMDRFGRQSFHNKGEQLCDLNERRIAEMDAAGIDMQVLSLTSPGTESLAAEEAVKIASSANDFLATAIERHPSRFAGFAALPTAAPDLAADELERMVCQHGFRGAVINGHIQGRYLDDQFFWPILERAEALQVPVYLHPAPPPQAVIDAYYTGNFSPEVTRMLSTAGWGWHIETAVHILRLILSGAFDRYPKLQIIIGHLGEALPFMLPRIDLVLQPNLTKLQCPMAAYLRENIHYTFSGFNFTAAFLELLLQVGVDRIMFSADYPYGSMEKGRDFLTQLPVSSADREKIAHGNAELLLRL</sequence>
<keyword evidence="1" id="KW-0456">Lyase</keyword>
<reference evidence="3 5" key="1">
    <citation type="submission" date="2018-06" db="EMBL/GenBank/DDBJ databases">
        <authorList>
            <person name="Strepis N."/>
        </authorList>
    </citation>
    <scope>NUCLEOTIDE SEQUENCE [LARGE SCALE GENOMIC DNA]</scope>
    <source>
        <strain evidence="3">LUCI</strain>
    </source>
</reference>
<evidence type="ECO:0000313" key="4">
    <source>
        <dbReference type="EMBL" id="VBB08404.1"/>
    </source>
</evidence>
<dbReference type="Pfam" id="PF04909">
    <property type="entry name" value="Amidohydro_2"/>
    <property type="match status" value="1"/>
</dbReference>
<dbReference type="GO" id="GO:0005829">
    <property type="term" value="C:cytosol"/>
    <property type="evidence" value="ECO:0007669"/>
    <property type="project" value="TreeGrafter"/>
</dbReference>
<dbReference type="SUPFAM" id="SSF51556">
    <property type="entry name" value="Metallo-dependent hydrolases"/>
    <property type="match status" value="1"/>
</dbReference>
<keyword evidence="3" id="KW-0378">Hydrolase</keyword>
<gene>
    <name evidence="3" type="ORF">LUCI_3603</name>
    <name evidence="4" type="ORF">LUCI_3676</name>
</gene>
<keyword evidence="5" id="KW-1185">Reference proteome</keyword>
<dbReference type="GO" id="GO:0016787">
    <property type="term" value="F:hydrolase activity"/>
    <property type="evidence" value="ECO:0007669"/>
    <property type="project" value="UniProtKB-KW"/>
</dbReference>